<dbReference type="AlphaFoldDB" id="A0A7I8DKU0"/>
<dbReference type="Proteomes" id="UP000515703">
    <property type="component" value="Chromosome"/>
</dbReference>
<name>A0A7I8DKU0_9FIRM</name>
<sequence length="275" mass="31573">MKIKYLGTAAAEGYPGIFCNCSYCQEAKKLGGKNIRTRSQSIIDDQLLIDFPADSYSHMLQHYIDFPNIHSILITHTHQDHLYLEDLGLRCEGFSHFINGELTLYGNPSLKAKFSHIYKQNPNDTHLSGKLDCVELVEFIPVPIENYIVTPLLANHDKNEKCYIYLIEKENKLLLYGNDTGWFPEATWQYLSGKKIDCLSLDCTHMKYKEGSNHMGFPDILELLKQLDTLHCIKPDTRKILTHFSHNGHLLHNDMEAFAFPYGIQIAYDGLEVVF</sequence>
<dbReference type="EMBL" id="AP023368">
    <property type="protein sequence ID" value="BCJ98942.1"/>
    <property type="molecule type" value="Genomic_DNA"/>
</dbReference>
<reference evidence="2 3" key="1">
    <citation type="submission" date="2020-08" db="EMBL/GenBank/DDBJ databases">
        <title>Draft genome sequencing of an Anaerocolumna strain isolated from anoxic soil subjected to BSD treatment.</title>
        <authorList>
            <person name="Uek A."/>
            <person name="Tonouchi A."/>
        </authorList>
    </citation>
    <scope>NUCLEOTIDE SEQUENCE [LARGE SCALE GENOMIC DNA]</scope>
    <source>
        <strain evidence="2 3">CTTW</strain>
    </source>
</reference>
<evidence type="ECO:0000313" key="2">
    <source>
        <dbReference type="EMBL" id="BCJ98942.1"/>
    </source>
</evidence>
<dbReference type="RefSeq" id="WP_185259235.1">
    <property type="nucleotide sequence ID" value="NZ_AP023368.1"/>
</dbReference>
<gene>
    <name evidence="2" type="ORF">bsdcttw_19830</name>
</gene>
<accession>A0A7I8DKU0</accession>
<dbReference type="PANTHER" id="PTHR42663">
    <property type="entry name" value="HYDROLASE C777.06C-RELATED-RELATED"/>
    <property type="match status" value="1"/>
</dbReference>
<reference evidence="2 3" key="2">
    <citation type="submission" date="2020-08" db="EMBL/GenBank/DDBJ databases">
        <authorList>
            <person name="Ueki A."/>
            <person name="Tonouchi A."/>
        </authorList>
    </citation>
    <scope>NUCLEOTIDE SEQUENCE [LARGE SCALE GENOMIC DNA]</scope>
    <source>
        <strain evidence="2 3">CTTW</strain>
    </source>
</reference>
<protein>
    <recommendedName>
        <fullName evidence="1">Metallo-beta-lactamase domain-containing protein</fullName>
    </recommendedName>
</protein>
<dbReference type="InterPro" id="IPR001279">
    <property type="entry name" value="Metallo-B-lactamas"/>
</dbReference>
<organism evidence="2 3">
    <name type="scientific">Anaerocolumna chitinilytica</name>
    <dbReference type="NCBI Taxonomy" id="1727145"/>
    <lineage>
        <taxon>Bacteria</taxon>
        <taxon>Bacillati</taxon>
        <taxon>Bacillota</taxon>
        <taxon>Clostridia</taxon>
        <taxon>Lachnospirales</taxon>
        <taxon>Lachnospiraceae</taxon>
        <taxon>Anaerocolumna</taxon>
    </lineage>
</organism>
<proteinExistence type="predicted"/>
<evidence type="ECO:0000313" key="3">
    <source>
        <dbReference type="Proteomes" id="UP000515703"/>
    </source>
</evidence>
<dbReference type="Pfam" id="PF12706">
    <property type="entry name" value="Lactamase_B_2"/>
    <property type="match status" value="1"/>
</dbReference>
<dbReference type="KEGG" id="acht:bsdcttw_19830"/>
<dbReference type="Gene3D" id="3.60.15.10">
    <property type="entry name" value="Ribonuclease Z/Hydroxyacylglutathione hydrolase-like"/>
    <property type="match status" value="1"/>
</dbReference>
<feature type="domain" description="Metallo-beta-lactamase" evidence="1">
    <location>
        <begin position="64"/>
        <end position="244"/>
    </location>
</feature>
<keyword evidence="3" id="KW-1185">Reference proteome</keyword>
<evidence type="ECO:0000259" key="1">
    <source>
        <dbReference type="Pfam" id="PF12706"/>
    </source>
</evidence>
<dbReference type="PANTHER" id="PTHR42663:SF6">
    <property type="entry name" value="HYDROLASE C777.06C-RELATED"/>
    <property type="match status" value="1"/>
</dbReference>
<dbReference type="SUPFAM" id="SSF56281">
    <property type="entry name" value="Metallo-hydrolase/oxidoreductase"/>
    <property type="match status" value="1"/>
</dbReference>
<dbReference type="InterPro" id="IPR036866">
    <property type="entry name" value="RibonucZ/Hydroxyglut_hydro"/>
</dbReference>